<sequence length="171" mass="18208">MGMAKQKRKVTEVTGKKNKKLKKASAEEILLAPDATQGTKEARPEACAWTLGPRRVGARFPEGPSESRSPCVWSPAPPSWVACGGGRAGEGCVVSVLVWWCWTVGLHVLHGNSTCSWLGRRTPAMPCRVASPDVPSVQNHIHVHSIQKVGAAHVPSMDGGTHKGVHSHSGV</sequence>
<accession>A0A8B7QWJ9</accession>
<dbReference type="CTD" id="84310"/>
<keyword evidence="2" id="KW-1185">Reference proteome</keyword>
<feature type="region of interest" description="Disordered" evidence="1">
    <location>
        <begin position="1"/>
        <end position="22"/>
    </location>
</feature>
<protein>
    <submittedName>
        <fullName evidence="3">Uncharacterized protein C7orf50 homolog isoform X4</fullName>
    </submittedName>
</protein>
<evidence type="ECO:0000313" key="2">
    <source>
        <dbReference type="Proteomes" id="UP000694851"/>
    </source>
</evidence>
<name>A0A8B7QWJ9_HIPAR</name>
<dbReference type="AlphaFoldDB" id="A0A8B7QWJ9"/>
<evidence type="ECO:0000256" key="1">
    <source>
        <dbReference type="SAM" id="MobiDB-lite"/>
    </source>
</evidence>
<dbReference type="Proteomes" id="UP000694851">
    <property type="component" value="Unplaced"/>
</dbReference>
<dbReference type="OrthoDB" id="10261563at2759"/>
<proteinExistence type="predicted"/>
<evidence type="ECO:0000313" key="3">
    <source>
        <dbReference type="RefSeq" id="XP_019493066.1"/>
    </source>
</evidence>
<dbReference type="GeneID" id="109380194"/>
<dbReference type="RefSeq" id="XP_019493066.1">
    <property type="nucleotide sequence ID" value="XM_019637521.1"/>
</dbReference>
<organism evidence="2 3">
    <name type="scientific">Hipposideros armiger</name>
    <name type="common">Great Himalayan leaf-nosed bat</name>
    <dbReference type="NCBI Taxonomy" id="186990"/>
    <lineage>
        <taxon>Eukaryota</taxon>
        <taxon>Metazoa</taxon>
        <taxon>Chordata</taxon>
        <taxon>Craniata</taxon>
        <taxon>Vertebrata</taxon>
        <taxon>Euteleostomi</taxon>
        <taxon>Mammalia</taxon>
        <taxon>Eutheria</taxon>
        <taxon>Laurasiatheria</taxon>
        <taxon>Chiroptera</taxon>
        <taxon>Yinpterochiroptera</taxon>
        <taxon>Rhinolophoidea</taxon>
        <taxon>Hipposideridae</taxon>
        <taxon>Hipposideros</taxon>
    </lineage>
</organism>
<reference evidence="3" key="1">
    <citation type="submission" date="2025-08" db="UniProtKB">
        <authorList>
            <consortium name="RefSeq"/>
        </authorList>
    </citation>
    <scope>IDENTIFICATION</scope>
    <source>
        <tissue evidence="3">Muscle</tissue>
    </source>
</reference>
<gene>
    <name evidence="3" type="primary">CUNH7orf50</name>
</gene>